<dbReference type="InterPro" id="IPR011009">
    <property type="entry name" value="Kinase-like_dom_sf"/>
</dbReference>
<evidence type="ECO:0000313" key="11">
    <source>
        <dbReference type="EMBL" id="SCO69267.1"/>
    </source>
</evidence>
<name>A0A1G4H340_PLAVI</name>
<dbReference type="PANTHER" id="PTHR24343">
    <property type="entry name" value="SERINE/THREONINE KINASE"/>
    <property type="match status" value="1"/>
</dbReference>
<evidence type="ECO:0000259" key="10">
    <source>
        <dbReference type="PROSITE" id="PS50011"/>
    </source>
</evidence>
<feature type="region of interest" description="Disordered" evidence="9">
    <location>
        <begin position="1429"/>
        <end position="1449"/>
    </location>
</feature>
<dbReference type="VEuPathDB" id="PlasmoDB:PVPAM_130031100"/>
<evidence type="ECO:0000256" key="9">
    <source>
        <dbReference type="SAM" id="MobiDB-lite"/>
    </source>
</evidence>
<keyword evidence="3" id="KW-0808">Transferase</keyword>
<evidence type="ECO:0000256" key="3">
    <source>
        <dbReference type="ARBA" id="ARBA00022679"/>
    </source>
</evidence>
<gene>
    <name evidence="11" type="ORF">PVT01_130020900</name>
</gene>
<keyword evidence="6" id="KW-0067">ATP-binding</keyword>
<dbReference type="PROSITE" id="PS50011">
    <property type="entry name" value="PROTEIN_KINASE_DOM"/>
    <property type="match status" value="1"/>
</dbReference>
<evidence type="ECO:0000256" key="6">
    <source>
        <dbReference type="ARBA" id="ARBA00022840"/>
    </source>
</evidence>
<reference evidence="11 12" key="1">
    <citation type="submission" date="2016-07" db="EMBL/GenBank/DDBJ databases">
        <authorList>
            <consortium name="Pathogen Informatics"/>
        </authorList>
    </citation>
    <scope>NUCLEOTIDE SEQUENCE [LARGE SCALE GENOMIC DNA]</scope>
</reference>
<sequence>MKRIYVRRNMRRIHVCEMMRQNDIPQLRKIVTLIVTFLVKRFPLKRGGIIPHLNKHVHVTRIVYIVIHRNGRNLANVLPRFLTGFILKYLGALFRAVSNKLCMRGRGTGGGKHNGEYYTHLRRSLHRREAPSRSTLWYVFIRAHLISTYSTVYAYVSGTVGRALSFPRGKRARCERHQGGDCPVEGSLCDDDLWDDNLCGDNLRGDNLRGDDLWGGFPQRVDARLLLNLAKYSPAPQLRRELLEKKEKHERLKGVATHRRGQMNKFASVLIRAILGKHMGGQPPQLIWKKQQMDHCDKGKRRIKIRCTHMRNTAGRFGAPHSICTTHPEMELLKKCCHYQRVVRQMLKRHEEVIQSRQHDEEGKKKRGYFVFTPRGDPHLVRTWKKKGLTFMRRKMTPKGLNGWPMNRWGVPPKGLLKGVSLPTVRVPLVSHFKRPKEQITHLMRQKMPILTLCERAKRVVLLIESEQFEVITKWMKIMKRFTHTYGETFLGVLHLLRRQNVGSKTSAAVTVKRGRGNSTEKQHKRGGNRSAKKYPSQIGSRFPPEKLLSFVYLFTRVFETYAHLLFHALRKYKGDVQKRSVLLKIALINRGGSSYKRAKQDGVPIGRGMKLSPSTNVVIAKKGEREYYQSFFISLMCKLSSRANSACVPLWKNGTHVRDVKLVFVHLLQTLLRIINRSHQKRGDPHLGKKKNEDFAKGEAKLERIAHLVEEQILCLLLKKKFYSLFEELLIRGGETGRPPSGCPLKWAEHIAHQILHQRRGKRIWLRKYYKIYLHLLRYIERGHIFKRERTAPLQRGRCFSFLYGEQPFREKGKSTRMSHFKEKFGKVKNEFYVHMGKKYFLLFTIMSCKKRSQVAAPFLTTFLKILFSLSEQKNFLLQFYFYRARILEFMLHRVGGSDGGGSGSGDHADGDSPKAVDMRKDWEEQSLRIRGRSQTIGRETNEEDNHLSICSPPSGNPNSELGKKGGKQIFVRPLALNRLQSHSPRYFVEKKPPILEEQISELCTSVSPHTHHHQHRCGKMARRTNRKAHPSEEGTNSVGKNGSDCRGEDKWAKVAPIGNALKNVDVATWTVLLIFSLCTSYSRKDLNCFYFSENYYGQHEQVIDRIDKRIGVARGKTGTFPKIPSKYAPLDALINAEDIPIMKVLQLHLNQQNAKKLLRRVKKFIRGNDPLQMLYNLAVASNMKHLHFLRKINEDGNGTVHLCSHSIFPNKPFIIKLIKIQKHVNENYAFKNIFDEIKCLRTFQHVHGSICQMYQYGVKKNGDCRTFTYYLLMQHYDDNLKNYINYLHEDYLLRREKIVCANALPFWHFQGVDKNEHVLFRKKKILKKITNEMPKWRGKHKEGKSTKINLSLYYAILRKSIRMRVTQLQLVTSVLSLFGRIVHTVMRIHRRRITHFDINASNILVNYNGSVLSPLNGKAPFDGAPRCPNGHHKEGENTPHVENNPSSSVFAHQTSYLTRSGKNVKTAKMEGTAKSGITQGNVNPIKNNTTGGINLNRMSFVPTSQCYATPVQRRHVPSIGKAPNLLSIVINDFGESKAFFSNKDFLFFRTNRGNEMMAAPELMKMGVGKEKRGGDTATDKQMLLSRTAGLATKWMRRGAASRVTANSAKFKIAARMGSSQSIIGLKGKKCHSSVGRSYPLKLAIRKASPFRYCKQIDEMKRLLKKKLVKRRTFHRRRRDIQKSDVWLLGFLLFEMLTNEALTNECNLFLYIKIDQRRDLLDKMINKKIDNNLRKIKKFFHFFFQFDVRKRKSLDEIYAHCGQLYRYYDEKLKRHSELLKGVTGAGVKSVFPGETPHMRNEEGVFHKRGANIRSFFPQQVVVERSGNYSLHTLESHAHLVTNSQQGNEIRASGKHKFVSYIVVNGGQYAELPLNVRYASCVSRRPFEGVQNVRSVQTVRNAKMLLHGLAAHNILKVGNVYLIAHMDREAKELIGLPYFGEDPVLVFLPTMNQQLISLCNQRKRHITSIPILYSKKKLFYKKNKHTKNEFYKHLNKLTGRGGPTWSHFCKHSKMKIYKNKMKNFAHFFFFFFMNIQVKIHQLANSTEKKKNFFFFILGNEKSEYDVNSVEKIHALEPYNFANLFLFFFVCITLKTDPVDLFFLLQTSESFSLSEMDTYLLRLLMRTF</sequence>
<feature type="domain" description="Protein kinase" evidence="10">
    <location>
        <begin position="1188"/>
        <end position="1769"/>
    </location>
</feature>
<dbReference type="GO" id="GO:0005524">
    <property type="term" value="F:ATP binding"/>
    <property type="evidence" value="ECO:0007669"/>
    <property type="project" value="UniProtKB-KW"/>
</dbReference>
<dbReference type="InterPro" id="IPR000719">
    <property type="entry name" value="Prot_kinase_dom"/>
</dbReference>
<accession>A0A1G4H340</accession>
<evidence type="ECO:0000256" key="5">
    <source>
        <dbReference type="ARBA" id="ARBA00022777"/>
    </source>
</evidence>
<dbReference type="VEuPathDB" id="PlasmoDB:PVW1_130022500"/>
<protein>
    <recommendedName>
        <fullName evidence="1">non-specific serine/threonine protein kinase</fullName>
        <ecNumber evidence="1">2.7.11.1</ecNumber>
    </recommendedName>
</protein>
<evidence type="ECO:0000256" key="7">
    <source>
        <dbReference type="ARBA" id="ARBA00047899"/>
    </source>
</evidence>
<comment type="catalytic activity">
    <reaction evidence="7">
        <text>L-threonyl-[protein] + ATP = O-phospho-L-threonyl-[protein] + ADP + H(+)</text>
        <dbReference type="Rhea" id="RHEA:46608"/>
        <dbReference type="Rhea" id="RHEA-COMP:11060"/>
        <dbReference type="Rhea" id="RHEA-COMP:11605"/>
        <dbReference type="ChEBI" id="CHEBI:15378"/>
        <dbReference type="ChEBI" id="CHEBI:30013"/>
        <dbReference type="ChEBI" id="CHEBI:30616"/>
        <dbReference type="ChEBI" id="CHEBI:61977"/>
        <dbReference type="ChEBI" id="CHEBI:456216"/>
        <dbReference type="EC" id="2.7.11.1"/>
    </reaction>
</comment>
<keyword evidence="5 11" id="KW-0418">Kinase</keyword>
<feature type="compositionally biased region" description="Basic residues" evidence="9">
    <location>
        <begin position="523"/>
        <end position="533"/>
    </location>
</feature>
<evidence type="ECO:0000256" key="8">
    <source>
        <dbReference type="ARBA" id="ARBA00048679"/>
    </source>
</evidence>
<evidence type="ECO:0000256" key="1">
    <source>
        <dbReference type="ARBA" id="ARBA00012513"/>
    </source>
</evidence>
<dbReference type="Gene3D" id="1.10.510.10">
    <property type="entry name" value="Transferase(Phosphotransferase) domain 1"/>
    <property type="match status" value="1"/>
</dbReference>
<dbReference type="EMBL" id="LT615251">
    <property type="protein sequence ID" value="SCO69267.1"/>
    <property type="molecule type" value="Genomic_DNA"/>
</dbReference>
<feature type="region of interest" description="Disordered" evidence="9">
    <location>
        <begin position="1008"/>
        <end position="1047"/>
    </location>
</feature>
<feature type="compositionally biased region" description="Basic residues" evidence="9">
    <location>
        <begin position="1011"/>
        <end position="1030"/>
    </location>
</feature>
<dbReference type="VEuPathDB" id="PlasmoDB:PVP01_1315600"/>
<dbReference type="Proteomes" id="UP000196402">
    <property type="component" value="Chromosome 13"/>
</dbReference>
<dbReference type="EC" id="2.7.11.1" evidence="1"/>
<organism evidence="11 12">
    <name type="scientific">Plasmodium vivax</name>
    <name type="common">malaria parasite P. vivax</name>
    <dbReference type="NCBI Taxonomy" id="5855"/>
    <lineage>
        <taxon>Eukaryota</taxon>
        <taxon>Sar</taxon>
        <taxon>Alveolata</taxon>
        <taxon>Apicomplexa</taxon>
        <taxon>Aconoidasida</taxon>
        <taxon>Haemosporida</taxon>
        <taxon>Plasmodiidae</taxon>
        <taxon>Plasmodium</taxon>
        <taxon>Plasmodium (Plasmodium)</taxon>
    </lineage>
</organism>
<dbReference type="GO" id="GO:0004674">
    <property type="term" value="F:protein serine/threonine kinase activity"/>
    <property type="evidence" value="ECO:0007669"/>
    <property type="project" value="UniProtKB-KW"/>
</dbReference>
<comment type="catalytic activity">
    <reaction evidence="8">
        <text>L-seryl-[protein] + ATP = O-phospho-L-seryl-[protein] + ADP + H(+)</text>
        <dbReference type="Rhea" id="RHEA:17989"/>
        <dbReference type="Rhea" id="RHEA-COMP:9863"/>
        <dbReference type="Rhea" id="RHEA-COMP:11604"/>
        <dbReference type="ChEBI" id="CHEBI:15378"/>
        <dbReference type="ChEBI" id="CHEBI:29999"/>
        <dbReference type="ChEBI" id="CHEBI:30616"/>
        <dbReference type="ChEBI" id="CHEBI:83421"/>
        <dbReference type="ChEBI" id="CHEBI:456216"/>
        <dbReference type="EC" id="2.7.11.1"/>
    </reaction>
</comment>
<dbReference type="SUPFAM" id="SSF56112">
    <property type="entry name" value="Protein kinase-like (PK-like)"/>
    <property type="match status" value="2"/>
</dbReference>
<dbReference type="VEuPathDB" id="PlasmoDB:PVX_084837"/>
<proteinExistence type="predicted"/>
<keyword evidence="2" id="KW-0723">Serine/threonine-protein kinase</keyword>
<evidence type="ECO:0000313" key="12">
    <source>
        <dbReference type="Proteomes" id="UP000196402"/>
    </source>
</evidence>
<feature type="region of interest" description="Disordered" evidence="9">
    <location>
        <begin position="935"/>
        <end position="966"/>
    </location>
</feature>
<keyword evidence="4" id="KW-0547">Nucleotide-binding</keyword>
<evidence type="ECO:0000256" key="2">
    <source>
        <dbReference type="ARBA" id="ARBA00022527"/>
    </source>
</evidence>
<feature type="region of interest" description="Disordered" evidence="9">
    <location>
        <begin position="512"/>
        <end position="537"/>
    </location>
</feature>
<evidence type="ECO:0000256" key="4">
    <source>
        <dbReference type="ARBA" id="ARBA00022741"/>
    </source>
</evidence>